<dbReference type="RefSeq" id="WP_183387482.1">
    <property type="nucleotide sequence ID" value="NZ_JACHXM010000007.1"/>
</dbReference>
<dbReference type="GO" id="GO:0003676">
    <property type="term" value="F:nucleic acid binding"/>
    <property type="evidence" value="ECO:0007669"/>
    <property type="project" value="InterPro"/>
</dbReference>
<dbReference type="Pfam" id="PF13333">
    <property type="entry name" value="rve_2"/>
    <property type="match status" value="1"/>
</dbReference>
<organism evidence="3 4">
    <name type="scientific">Halomonas organivorans</name>
    <dbReference type="NCBI Taxonomy" id="257772"/>
    <lineage>
        <taxon>Bacteria</taxon>
        <taxon>Pseudomonadati</taxon>
        <taxon>Pseudomonadota</taxon>
        <taxon>Gammaproteobacteria</taxon>
        <taxon>Oceanospirillales</taxon>
        <taxon>Halomonadaceae</taxon>
        <taxon>Halomonas</taxon>
    </lineage>
</organism>
<dbReference type="EMBL" id="JACHXM010000007">
    <property type="protein sequence ID" value="MBB3141103.1"/>
    <property type="molecule type" value="Genomic_DNA"/>
</dbReference>
<evidence type="ECO:0000313" key="4">
    <source>
        <dbReference type="Proteomes" id="UP000525987"/>
    </source>
</evidence>
<dbReference type="GO" id="GO:0015074">
    <property type="term" value="P:DNA integration"/>
    <property type="evidence" value="ECO:0007669"/>
    <property type="project" value="InterPro"/>
</dbReference>
<dbReference type="NCBIfam" id="NF033577">
    <property type="entry name" value="transpos_IS481"/>
    <property type="match status" value="1"/>
</dbReference>
<dbReference type="SUPFAM" id="SSF46689">
    <property type="entry name" value="Homeodomain-like"/>
    <property type="match status" value="1"/>
</dbReference>
<dbReference type="InterPro" id="IPR047656">
    <property type="entry name" value="IS481-like_transpos"/>
</dbReference>
<sequence>MAQVLHQRAKTTHAIRKDIQRSSASVAELSRRYNLNPKTVRKWQRRSSVEDERMGPKQPSSTSLSDLEEAAAITFRRTTWLALDDCLFALQRFIPHLTRSSLHRLYVRHGISQLPRQTDEAMVDKPSFKHYPIGYLHMDICEIRTGEGKAYLFVAVDRTSKFVHARLNRQAQRKQAAEFLEDTLQQLPYRVHTVLTDNGSQFAKRPGTESYKPHRFDVVCHRHGIEHRLTRPFHPWTNGQVERMNRTIKEATVRSFHYATLGELSAHLKDYLWAYNSARPLRALKGKTPIGFILDRWQDDPERFHEDPAHYFPGPYT</sequence>
<dbReference type="InterPro" id="IPR001584">
    <property type="entry name" value="Integrase_cat-core"/>
</dbReference>
<dbReference type="Pfam" id="PF00665">
    <property type="entry name" value="rve"/>
    <property type="match status" value="1"/>
</dbReference>
<reference evidence="3 4" key="1">
    <citation type="submission" date="2020-08" db="EMBL/GenBank/DDBJ databases">
        <title>Genomic Encyclopedia of Type Strains, Phase III (KMG-III): the genomes of soil and plant-associated and newly described type strains.</title>
        <authorList>
            <person name="Whitman W."/>
        </authorList>
    </citation>
    <scope>NUCLEOTIDE SEQUENCE [LARGE SCALE GENOMIC DNA]</scope>
    <source>
        <strain evidence="3 4">CECT 5995</strain>
    </source>
</reference>
<dbReference type="InterPro" id="IPR009057">
    <property type="entry name" value="Homeodomain-like_sf"/>
</dbReference>
<evidence type="ECO:0000256" key="1">
    <source>
        <dbReference type="SAM" id="MobiDB-lite"/>
    </source>
</evidence>
<dbReference type="PANTHER" id="PTHR35004">
    <property type="entry name" value="TRANSPOSASE RV3428C-RELATED"/>
    <property type="match status" value="1"/>
</dbReference>
<dbReference type="AlphaFoldDB" id="A0A7W5BZK7"/>
<feature type="region of interest" description="Disordered" evidence="1">
    <location>
        <begin position="40"/>
        <end position="65"/>
    </location>
</feature>
<accession>A0A7W5BZK7</accession>
<dbReference type="PANTHER" id="PTHR35004:SF7">
    <property type="entry name" value="INTEGRASE PROTEIN"/>
    <property type="match status" value="1"/>
</dbReference>
<keyword evidence="4" id="KW-1185">Reference proteome</keyword>
<evidence type="ECO:0000313" key="3">
    <source>
        <dbReference type="EMBL" id="MBB3141103.1"/>
    </source>
</evidence>
<dbReference type="SUPFAM" id="SSF53098">
    <property type="entry name" value="Ribonuclease H-like"/>
    <property type="match status" value="1"/>
</dbReference>
<feature type="domain" description="Integrase catalytic" evidence="2">
    <location>
        <begin position="128"/>
        <end position="297"/>
    </location>
</feature>
<dbReference type="Proteomes" id="UP000525987">
    <property type="component" value="Unassembled WGS sequence"/>
</dbReference>
<name>A0A7W5BZK7_9GAMM</name>
<protein>
    <submittedName>
        <fullName evidence="3">Transposase InsO family protein</fullName>
    </submittedName>
</protein>
<proteinExistence type="predicted"/>
<gene>
    <name evidence="3" type="ORF">FHR96_001977</name>
</gene>
<dbReference type="InterPro" id="IPR036397">
    <property type="entry name" value="RNaseH_sf"/>
</dbReference>
<evidence type="ECO:0000259" key="2">
    <source>
        <dbReference type="PROSITE" id="PS50994"/>
    </source>
</evidence>
<comment type="caution">
    <text evidence="3">The sequence shown here is derived from an EMBL/GenBank/DDBJ whole genome shotgun (WGS) entry which is preliminary data.</text>
</comment>
<dbReference type="Gene3D" id="3.30.420.10">
    <property type="entry name" value="Ribonuclease H-like superfamily/Ribonuclease H"/>
    <property type="match status" value="1"/>
</dbReference>
<dbReference type="PROSITE" id="PS50994">
    <property type="entry name" value="INTEGRASE"/>
    <property type="match status" value="1"/>
</dbReference>
<dbReference type="InterPro" id="IPR012337">
    <property type="entry name" value="RNaseH-like_sf"/>
</dbReference>